<sequence length="322" mass="36859">MVYLQTSTYTITKSLLILIILLTALYLYLYHPIFLPPTCSPAAVDQENHILQPSPHNIGLRLQPDLRVTKFKALYHPSNSIFNSFLAPHKQHDAIFGHETHLPRFPILRGGLNGLYWLQHFITVEPLEPVSDRQDWILYNISPIVTLNSFDTADMIMTNPFTSLHVFLPPASDFQPFKSLVVIAMKYNKKTMSTGVFWTRVSAVSLKILSGTIMLMYIIGRALHSVLKQDGNKENIIWQPAEWYNGSISSTSSSSAAPAIFCAAVREARRVLQEAKDRIYTTEGGEWRDMIREVRDWMELRTWETEIINVRIGLLRDDLNLD</sequence>
<keyword evidence="2" id="KW-0808">Transferase</keyword>
<keyword evidence="1" id="KW-1133">Transmembrane helix</keyword>
<reference evidence="2" key="1">
    <citation type="submission" date="2020-01" db="EMBL/GenBank/DDBJ databases">
        <authorList>
            <consortium name="DOE Joint Genome Institute"/>
            <person name="Haridas S."/>
            <person name="Albert R."/>
            <person name="Binder M."/>
            <person name="Bloem J."/>
            <person name="Labutti K."/>
            <person name="Salamov A."/>
            <person name="Andreopoulos B."/>
            <person name="Baker S.E."/>
            <person name="Barry K."/>
            <person name="Bills G."/>
            <person name="Bluhm B.H."/>
            <person name="Cannon C."/>
            <person name="Castanera R."/>
            <person name="Culley D.E."/>
            <person name="Daum C."/>
            <person name="Ezra D."/>
            <person name="Gonzalez J.B."/>
            <person name="Henrissat B."/>
            <person name="Kuo A."/>
            <person name="Liang C."/>
            <person name="Lipzen A."/>
            <person name="Lutzoni F."/>
            <person name="Magnuson J."/>
            <person name="Mondo S."/>
            <person name="Nolan M."/>
            <person name="Ohm R."/>
            <person name="Pangilinan J."/>
            <person name="Park H.-J."/>
            <person name="Ramirez L."/>
            <person name="Alfaro M."/>
            <person name="Sun H."/>
            <person name="Tritt A."/>
            <person name="Yoshinaga Y."/>
            <person name="Zwiers L.-H."/>
            <person name="Turgeon B.G."/>
            <person name="Goodwin S.B."/>
            <person name="Spatafora J.W."/>
            <person name="Crous P.W."/>
            <person name="Grigoriev I.V."/>
        </authorList>
    </citation>
    <scope>NUCLEOTIDE SEQUENCE</scope>
    <source>
        <strain evidence="2">IPT5</strain>
    </source>
</reference>
<keyword evidence="1" id="KW-0812">Transmembrane</keyword>
<feature type="transmembrane region" description="Helical" evidence="1">
    <location>
        <begin position="197"/>
        <end position="219"/>
    </location>
</feature>
<feature type="transmembrane region" description="Helical" evidence="1">
    <location>
        <begin position="12"/>
        <end position="30"/>
    </location>
</feature>
<gene>
    <name evidence="2" type="ORF">T440DRAFT_493064</name>
</gene>
<evidence type="ECO:0000313" key="2">
    <source>
        <dbReference type="EMBL" id="KAF2845968.1"/>
    </source>
</evidence>
<protein>
    <submittedName>
        <fullName evidence="2">Glycosyltransferase family 34 protein</fullName>
    </submittedName>
</protein>
<dbReference type="EMBL" id="MU006340">
    <property type="protein sequence ID" value="KAF2845968.1"/>
    <property type="molecule type" value="Genomic_DNA"/>
</dbReference>
<keyword evidence="3" id="KW-1185">Reference proteome</keyword>
<evidence type="ECO:0000256" key="1">
    <source>
        <dbReference type="SAM" id="Phobius"/>
    </source>
</evidence>
<dbReference type="GO" id="GO:0016740">
    <property type="term" value="F:transferase activity"/>
    <property type="evidence" value="ECO:0007669"/>
    <property type="project" value="UniProtKB-KW"/>
</dbReference>
<name>A0A6A7AV04_9PLEO</name>
<organism evidence="2 3">
    <name type="scientific">Plenodomus tracheiphilus IPT5</name>
    <dbReference type="NCBI Taxonomy" id="1408161"/>
    <lineage>
        <taxon>Eukaryota</taxon>
        <taxon>Fungi</taxon>
        <taxon>Dikarya</taxon>
        <taxon>Ascomycota</taxon>
        <taxon>Pezizomycotina</taxon>
        <taxon>Dothideomycetes</taxon>
        <taxon>Pleosporomycetidae</taxon>
        <taxon>Pleosporales</taxon>
        <taxon>Pleosporineae</taxon>
        <taxon>Leptosphaeriaceae</taxon>
        <taxon>Plenodomus</taxon>
    </lineage>
</organism>
<accession>A0A6A7AV04</accession>
<dbReference type="OrthoDB" id="407658at2759"/>
<keyword evidence="1" id="KW-0472">Membrane</keyword>
<evidence type="ECO:0000313" key="3">
    <source>
        <dbReference type="Proteomes" id="UP000799423"/>
    </source>
</evidence>
<proteinExistence type="predicted"/>
<dbReference type="Proteomes" id="UP000799423">
    <property type="component" value="Unassembled WGS sequence"/>
</dbReference>
<dbReference type="AlphaFoldDB" id="A0A6A7AV04"/>